<keyword evidence="2" id="KW-1185">Reference proteome</keyword>
<sequence>MFLATRASTSLPTLELSAALQLGQPSESPASIPASRAVGIQILESFRAAYFMPQPRFPPNITNDSARACTYPHFRTSGRCQNTPAIFHRLLRPSIARRMPARALRRLTSSEMAPKALLSFAASAQPRRPYAPPLDMCASEYWFMSMCSFGLIHPACTSRLWPLPPQS</sequence>
<protein>
    <submittedName>
        <fullName evidence="1">Uncharacterized protein</fullName>
    </submittedName>
</protein>
<organism evidence="1 2">
    <name type="scientific">Clohesyomyces aquaticus</name>
    <dbReference type="NCBI Taxonomy" id="1231657"/>
    <lineage>
        <taxon>Eukaryota</taxon>
        <taxon>Fungi</taxon>
        <taxon>Dikarya</taxon>
        <taxon>Ascomycota</taxon>
        <taxon>Pezizomycotina</taxon>
        <taxon>Dothideomycetes</taxon>
        <taxon>Pleosporomycetidae</taxon>
        <taxon>Pleosporales</taxon>
        <taxon>Lindgomycetaceae</taxon>
        <taxon>Clohesyomyces</taxon>
    </lineage>
</organism>
<proteinExistence type="predicted"/>
<dbReference type="AlphaFoldDB" id="A0A1Y1ZUJ9"/>
<accession>A0A1Y1ZUJ9</accession>
<evidence type="ECO:0000313" key="2">
    <source>
        <dbReference type="Proteomes" id="UP000193144"/>
    </source>
</evidence>
<gene>
    <name evidence="1" type="ORF">BCR34DRAFT_249272</name>
</gene>
<dbReference type="Proteomes" id="UP000193144">
    <property type="component" value="Unassembled WGS sequence"/>
</dbReference>
<comment type="caution">
    <text evidence="1">The sequence shown here is derived from an EMBL/GenBank/DDBJ whole genome shotgun (WGS) entry which is preliminary data.</text>
</comment>
<evidence type="ECO:0000313" key="1">
    <source>
        <dbReference type="EMBL" id="ORY13926.1"/>
    </source>
</evidence>
<reference evidence="1 2" key="1">
    <citation type="submission" date="2016-07" db="EMBL/GenBank/DDBJ databases">
        <title>Pervasive Adenine N6-methylation of Active Genes in Fungi.</title>
        <authorList>
            <consortium name="DOE Joint Genome Institute"/>
            <person name="Mondo S.J."/>
            <person name="Dannebaum R.O."/>
            <person name="Kuo R.C."/>
            <person name="Labutti K."/>
            <person name="Haridas S."/>
            <person name="Kuo A."/>
            <person name="Salamov A."/>
            <person name="Ahrendt S.R."/>
            <person name="Lipzen A."/>
            <person name="Sullivan W."/>
            <person name="Andreopoulos W.B."/>
            <person name="Clum A."/>
            <person name="Lindquist E."/>
            <person name="Daum C."/>
            <person name="Ramamoorthy G.K."/>
            <person name="Gryganskyi A."/>
            <person name="Culley D."/>
            <person name="Magnuson J.K."/>
            <person name="James T.Y."/>
            <person name="O'Malley M.A."/>
            <person name="Stajich J.E."/>
            <person name="Spatafora J.W."/>
            <person name="Visel A."/>
            <person name="Grigoriev I.V."/>
        </authorList>
    </citation>
    <scope>NUCLEOTIDE SEQUENCE [LARGE SCALE GENOMIC DNA]</scope>
    <source>
        <strain evidence="1 2">CBS 115471</strain>
    </source>
</reference>
<name>A0A1Y1ZUJ9_9PLEO</name>
<dbReference type="EMBL" id="MCFA01000037">
    <property type="protein sequence ID" value="ORY13926.1"/>
    <property type="molecule type" value="Genomic_DNA"/>
</dbReference>